<dbReference type="EMBL" id="CM046398">
    <property type="protein sequence ID" value="KAI8530140.1"/>
    <property type="molecule type" value="Genomic_DNA"/>
</dbReference>
<evidence type="ECO:0000313" key="1">
    <source>
        <dbReference type="EMBL" id="KAI8530140.1"/>
    </source>
</evidence>
<gene>
    <name evidence="1" type="ORF">RHMOL_Rhmol11G0032200</name>
</gene>
<proteinExistence type="predicted"/>
<keyword evidence="2" id="KW-1185">Reference proteome</keyword>
<sequence length="316" mass="35885">MLIELGLGAFQLGFPSQLASIYRLAEEALPFESPCLDWHRFTTDIPNRLWHRPDAKYVEWLDRMIEAKVLVSYHKLLPLQGRSHESHSLGYCLLDRPSSPRDRGLLSQKTPNIEYKEPLSFAPFINHYAKKGPVKDSEHVAFLLYWLNKFIFCVSANRVTKAFIDLACALASGQKLALGPLVLAHLYRGMEELISNKFIFAPGPLWIMTLWPWSYFPKLALLMNKSSENTCYVLHYVDTRGSKYAFGVYFKFFYHELTSIVCVLFDKSVGNFWPSMLVHKFQGVYVVTTARGFSSSSLSSLSLASLAAFSASKVAT</sequence>
<accession>A0ACC0LN65</accession>
<dbReference type="Proteomes" id="UP001062846">
    <property type="component" value="Chromosome 11"/>
</dbReference>
<name>A0ACC0LN65_RHOML</name>
<comment type="caution">
    <text evidence="1">The sequence shown here is derived from an EMBL/GenBank/DDBJ whole genome shotgun (WGS) entry which is preliminary data.</text>
</comment>
<protein>
    <submittedName>
        <fullName evidence="1">Uncharacterized protein</fullName>
    </submittedName>
</protein>
<organism evidence="1 2">
    <name type="scientific">Rhododendron molle</name>
    <name type="common">Chinese azalea</name>
    <name type="synonym">Azalea mollis</name>
    <dbReference type="NCBI Taxonomy" id="49168"/>
    <lineage>
        <taxon>Eukaryota</taxon>
        <taxon>Viridiplantae</taxon>
        <taxon>Streptophyta</taxon>
        <taxon>Embryophyta</taxon>
        <taxon>Tracheophyta</taxon>
        <taxon>Spermatophyta</taxon>
        <taxon>Magnoliopsida</taxon>
        <taxon>eudicotyledons</taxon>
        <taxon>Gunneridae</taxon>
        <taxon>Pentapetalae</taxon>
        <taxon>asterids</taxon>
        <taxon>Ericales</taxon>
        <taxon>Ericaceae</taxon>
        <taxon>Ericoideae</taxon>
        <taxon>Rhodoreae</taxon>
        <taxon>Rhododendron</taxon>
    </lineage>
</organism>
<evidence type="ECO:0000313" key="2">
    <source>
        <dbReference type="Proteomes" id="UP001062846"/>
    </source>
</evidence>
<reference evidence="1" key="1">
    <citation type="submission" date="2022-02" db="EMBL/GenBank/DDBJ databases">
        <title>Plant Genome Project.</title>
        <authorList>
            <person name="Zhang R.-G."/>
        </authorList>
    </citation>
    <scope>NUCLEOTIDE SEQUENCE</scope>
    <source>
        <strain evidence="1">AT1</strain>
    </source>
</reference>